<evidence type="ECO:0000256" key="1">
    <source>
        <dbReference type="SAM" id="MobiDB-lite"/>
    </source>
</evidence>
<feature type="domain" description="DUF7924" evidence="2">
    <location>
        <begin position="208"/>
        <end position="415"/>
    </location>
</feature>
<dbReference type="EMBL" id="PNEN01000427">
    <property type="protein sequence ID" value="PPJ59007.1"/>
    <property type="molecule type" value="Genomic_DNA"/>
</dbReference>
<feature type="compositionally biased region" description="Basic and acidic residues" evidence="1">
    <location>
        <begin position="87"/>
        <end position="99"/>
    </location>
</feature>
<sequence>MPTNLRKRNASLPSPPLSGSLQQETEPGISLSEGVLRSTRREHNIRLPNFHPDRPSGKKRKRINDEQASGQSRELCSKRRKGQSEQGQERDSNCHKDGLRERDPVHYWARTGKWPRSFARMSEAESDGSNKRRRSSTPSYSSRARDGSAPPAHTAAYEEELQRYGIMFDDLTTKDLVTAESKAMCQELLSVDELAPAYNFCSEDMYIRIFQRACKCNEERVRRDLTPHIVPSAELLYVLDRETTLENVREEMSADWTKCSLLGGTQPRPDYAYGLSSATFTDEERAKLENYTNINNPTKFTESMYFPFLLCEAKCGKKNINDADRQNVHSASIAVNAIVRLCRAAGEQTAQRLSGHVLVFSVSHDNERVKIYGHFPIIRDGRTTFHRYYVHDYSLDGHYGRDRNTGSNFTRAVYLLVKVRRKGANSPRKREIHRPDHRFVEPKVGGAKAS</sequence>
<dbReference type="AlphaFoldDB" id="A0A2S6CH14"/>
<dbReference type="Proteomes" id="UP000237631">
    <property type="component" value="Unassembled WGS sequence"/>
</dbReference>
<gene>
    <name evidence="3" type="ORF">CBER1_11830</name>
</gene>
<accession>A0A2S6CH14</accession>
<evidence type="ECO:0000259" key="2">
    <source>
        <dbReference type="Pfam" id="PF25545"/>
    </source>
</evidence>
<feature type="region of interest" description="Disordered" evidence="1">
    <location>
        <begin position="1"/>
        <end position="99"/>
    </location>
</feature>
<dbReference type="Pfam" id="PF25545">
    <property type="entry name" value="DUF7924"/>
    <property type="match status" value="1"/>
</dbReference>
<comment type="caution">
    <text evidence="3">The sequence shown here is derived from an EMBL/GenBank/DDBJ whole genome shotgun (WGS) entry which is preliminary data.</text>
</comment>
<dbReference type="STRING" id="357750.A0A2S6CH14"/>
<dbReference type="PANTHER" id="PTHR42470">
    <property type="entry name" value="VAST DOMAIN-CONTAINING PROTEIN"/>
    <property type="match status" value="1"/>
</dbReference>
<evidence type="ECO:0000313" key="4">
    <source>
        <dbReference type="Proteomes" id="UP000237631"/>
    </source>
</evidence>
<keyword evidence="4" id="KW-1185">Reference proteome</keyword>
<reference evidence="4" key="1">
    <citation type="journal article" date="2017" name="bioRxiv">
        <title>Conservation of a gene cluster reveals novel cercosporin biosynthetic mechanisms and extends production to the genus Colletotrichum.</title>
        <authorList>
            <person name="de Jonge R."/>
            <person name="Ebert M.K."/>
            <person name="Huitt-Roehl C.R."/>
            <person name="Pal P."/>
            <person name="Suttle J.C."/>
            <person name="Spanner R.E."/>
            <person name="Neubauer J.D."/>
            <person name="Jurick W.M.II."/>
            <person name="Stott K.A."/>
            <person name="Secor G.A."/>
            <person name="Thomma B.P.H.J."/>
            <person name="Van de Peer Y."/>
            <person name="Townsend C.A."/>
            <person name="Bolton M.D."/>
        </authorList>
    </citation>
    <scope>NUCLEOTIDE SEQUENCE [LARGE SCALE GENOMIC DNA]</scope>
    <source>
        <strain evidence="4">CBS538.71</strain>
    </source>
</reference>
<organism evidence="3 4">
    <name type="scientific">Cercospora berteroae</name>
    <dbReference type="NCBI Taxonomy" id="357750"/>
    <lineage>
        <taxon>Eukaryota</taxon>
        <taxon>Fungi</taxon>
        <taxon>Dikarya</taxon>
        <taxon>Ascomycota</taxon>
        <taxon>Pezizomycotina</taxon>
        <taxon>Dothideomycetes</taxon>
        <taxon>Dothideomycetidae</taxon>
        <taxon>Mycosphaerellales</taxon>
        <taxon>Mycosphaerellaceae</taxon>
        <taxon>Cercospora</taxon>
    </lineage>
</organism>
<protein>
    <recommendedName>
        <fullName evidence="2">DUF7924 domain-containing protein</fullName>
    </recommendedName>
</protein>
<evidence type="ECO:0000313" key="3">
    <source>
        <dbReference type="EMBL" id="PPJ59007.1"/>
    </source>
</evidence>
<feature type="compositionally biased region" description="Basic and acidic residues" evidence="1">
    <location>
        <begin position="39"/>
        <end position="56"/>
    </location>
</feature>
<dbReference type="InterPro" id="IPR057684">
    <property type="entry name" value="DUF7924"/>
</dbReference>
<proteinExistence type="predicted"/>
<dbReference type="OrthoDB" id="3647767at2759"/>
<name>A0A2S6CH14_9PEZI</name>
<feature type="region of interest" description="Disordered" evidence="1">
    <location>
        <begin position="425"/>
        <end position="450"/>
    </location>
</feature>
<feature type="region of interest" description="Disordered" evidence="1">
    <location>
        <begin position="119"/>
        <end position="153"/>
    </location>
</feature>
<dbReference type="PANTHER" id="PTHR42470:SF2">
    <property type="match status" value="1"/>
</dbReference>